<proteinExistence type="predicted"/>
<accession>A0A1C5AR15</accession>
<sequence length="263" mass="27728">MVGAPNSSGNTGPAPIPGSVTTSSASHGDACPATTSRPPIEAAVVTAPAVSATARAPNAASSLSSTSRDATRPTPNSTGAAAASGAVASRPRLSASPVHSWPGLSTSSPPARPARAPPEDHLVRGGWHKHRLHRSGDTTERLNQPHFTITYLGHIYNTTSADSPAGMFTVRAVATWEVSWRRGGLSGTEPNITTTTSANIIVTECTIGWLMHHRRLVRDYETRPDNSASMITLAMIDNLAKRLTTETTPTWREPPQPQHAQNT</sequence>
<organism evidence="2 3">
    <name type="scientific">Micromonospora matsumotoense</name>
    <dbReference type="NCBI Taxonomy" id="121616"/>
    <lineage>
        <taxon>Bacteria</taxon>
        <taxon>Bacillati</taxon>
        <taxon>Actinomycetota</taxon>
        <taxon>Actinomycetes</taxon>
        <taxon>Micromonosporales</taxon>
        <taxon>Micromonosporaceae</taxon>
        <taxon>Micromonospora</taxon>
    </lineage>
</organism>
<dbReference type="EMBL" id="FMCU01000023">
    <property type="protein sequence ID" value="SCF47677.1"/>
    <property type="molecule type" value="Genomic_DNA"/>
</dbReference>
<evidence type="ECO:0000256" key="1">
    <source>
        <dbReference type="SAM" id="MobiDB-lite"/>
    </source>
</evidence>
<feature type="compositionally biased region" description="Low complexity" evidence="1">
    <location>
        <begin position="79"/>
        <end position="89"/>
    </location>
</feature>
<dbReference type="AlphaFoldDB" id="A0A1C5AR15"/>
<feature type="compositionally biased region" description="Low complexity" evidence="1">
    <location>
        <begin position="42"/>
        <end position="62"/>
    </location>
</feature>
<protein>
    <recommendedName>
        <fullName evidence="4">Transposase DDE domain-containing protein</fullName>
    </recommendedName>
</protein>
<feature type="compositionally biased region" description="Polar residues" evidence="1">
    <location>
        <begin position="1"/>
        <end position="11"/>
    </location>
</feature>
<evidence type="ECO:0000313" key="2">
    <source>
        <dbReference type="EMBL" id="SCF47677.1"/>
    </source>
</evidence>
<keyword evidence="3" id="KW-1185">Reference proteome</keyword>
<gene>
    <name evidence="2" type="ORF">GA0070216_12337</name>
</gene>
<dbReference type="Proteomes" id="UP000198797">
    <property type="component" value="Unassembled WGS sequence"/>
</dbReference>
<name>A0A1C5AR15_9ACTN</name>
<evidence type="ECO:0000313" key="3">
    <source>
        <dbReference type="Proteomes" id="UP000198797"/>
    </source>
</evidence>
<feature type="compositionally biased region" description="Polar residues" evidence="1">
    <location>
        <begin position="63"/>
        <end position="78"/>
    </location>
</feature>
<reference evidence="3" key="1">
    <citation type="submission" date="2016-06" db="EMBL/GenBank/DDBJ databases">
        <authorList>
            <person name="Varghese N."/>
            <person name="Submissions Spin"/>
        </authorList>
    </citation>
    <scope>NUCLEOTIDE SEQUENCE [LARGE SCALE GENOMIC DNA]</scope>
    <source>
        <strain evidence="3">DSM 44100</strain>
    </source>
</reference>
<evidence type="ECO:0008006" key="4">
    <source>
        <dbReference type="Google" id="ProtNLM"/>
    </source>
</evidence>
<feature type="region of interest" description="Disordered" evidence="1">
    <location>
        <begin position="1"/>
        <end position="123"/>
    </location>
</feature>